<feature type="compositionally biased region" description="Low complexity" evidence="1">
    <location>
        <begin position="161"/>
        <end position="172"/>
    </location>
</feature>
<gene>
    <name evidence="2" type="ORF">LECACI_7A004475</name>
</gene>
<feature type="compositionally biased region" description="Basic and acidic residues" evidence="1">
    <location>
        <begin position="728"/>
        <end position="738"/>
    </location>
</feature>
<feature type="compositionally biased region" description="Basic and acidic residues" evidence="1">
    <location>
        <begin position="399"/>
        <end position="409"/>
    </location>
</feature>
<dbReference type="Proteomes" id="UP001296104">
    <property type="component" value="Unassembled WGS sequence"/>
</dbReference>
<feature type="region of interest" description="Disordered" evidence="1">
    <location>
        <begin position="260"/>
        <end position="475"/>
    </location>
</feature>
<feature type="compositionally biased region" description="Basic and acidic residues" evidence="1">
    <location>
        <begin position="448"/>
        <end position="462"/>
    </location>
</feature>
<dbReference type="AlphaFoldDB" id="A0AAI9EAJ0"/>
<feature type="compositionally biased region" description="Polar residues" evidence="1">
    <location>
        <begin position="272"/>
        <end position="283"/>
    </location>
</feature>
<organism evidence="2 3">
    <name type="scientific">Lecanosticta acicola</name>
    <dbReference type="NCBI Taxonomy" id="111012"/>
    <lineage>
        <taxon>Eukaryota</taxon>
        <taxon>Fungi</taxon>
        <taxon>Dikarya</taxon>
        <taxon>Ascomycota</taxon>
        <taxon>Pezizomycotina</taxon>
        <taxon>Dothideomycetes</taxon>
        <taxon>Dothideomycetidae</taxon>
        <taxon>Mycosphaerellales</taxon>
        <taxon>Mycosphaerellaceae</taxon>
        <taxon>Lecanosticta</taxon>
    </lineage>
</organism>
<accession>A0AAI9EAJ0</accession>
<protein>
    <submittedName>
        <fullName evidence="2">Uncharacterized protein</fullName>
    </submittedName>
</protein>
<feature type="region of interest" description="Disordered" evidence="1">
    <location>
        <begin position="150"/>
        <end position="200"/>
    </location>
</feature>
<comment type="caution">
    <text evidence="2">The sequence shown here is derived from an EMBL/GenBank/DDBJ whole genome shotgun (WGS) entry which is preliminary data.</text>
</comment>
<sequence>MYFTVYIILPSEPNVATRSTANSNKPENAWTSISVPYKSGQTLDDLVHAADERVASKLGSGVLAGYDCGQVQDAWGTEMVLSDKVGDLFEPTAPQVERQLYMHLHLKTIPATASQPDSSGALPDVYDIEAIDDDEEDGYVRIDRQGFKIPPIPTKLPQKRPSPVVLVNSSSPEEAPPAKRVRENPQAPTPPTSSPRNAFSFLNGAQAPHKKAENWSREEDELLMQGIKENLSARRMNEALMPSRSAGAIRGRKTYLKRKLEQQRNTERLRTDSVSVSPTQSSQETRDRPHKKTSTDRDKSPVVLIDRGSNTDHNTSRDHLIPSTNESGSRAAAVKDTPRDHVDSLLSAKGPGQALGDLPLPPEGRVAAGPATKVEARPKSHKRTLVKAPASKAAPPLVRKIDRTRRSEPNKTLIHQPVPLSDHTSARSTSNGNTELPGNKTSQPVPNKPEKDFEASPTHRETNGSGSPNYAHKEPKQFYKNITPSDRYDVAREIVGDNPLRIRREMEDLEANEKMLNAVLRQDQPEIDRINAMKQYRTSQRAVEDGQEPPTLHNRLRGLTVLKTSVVHEEADEEFGPENDFGAQLEEERARASLSPMRAAFMEESSQSEHYSSDTESMIHDREIVEVEDEPSVTAHCRAPPAPARQAHGSKKAACTEKKRAARLTRRSRAADRRRSSMSVSSKMSVSRADTSSVADAGDARISDQGRTPGQWGMLLSDATFPVSAHEASSRREKRMESEEIVYGVSGDETDA</sequence>
<keyword evidence="3" id="KW-1185">Reference proteome</keyword>
<evidence type="ECO:0000256" key="1">
    <source>
        <dbReference type="SAM" id="MobiDB-lite"/>
    </source>
</evidence>
<name>A0AAI9EAJ0_9PEZI</name>
<feature type="compositionally biased region" description="Basic and acidic residues" evidence="1">
    <location>
        <begin position="260"/>
        <end position="271"/>
    </location>
</feature>
<reference evidence="2" key="1">
    <citation type="submission" date="2023-11" db="EMBL/GenBank/DDBJ databases">
        <authorList>
            <person name="Alioto T."/>
            <person name="Alioto T."/>
            <person name="Gomez Garrido J."/>
        </authorList>
    </citation>
    <scope>NUCLEOTIDE SEQUENCE</scope>
</reference>
<proteinExistence type="predicted"/>
<feature type="region of interest" description="Disordered" evidence="1">
    <location>
        <begin position="628"/>
        <end position="752"/>
    </location>
</feature>
<feature type="compositionally biased region" description="Low complexity" evidence="1">
    <location>
        <begin position="677"/>
        <end position="690"/>
    </location>
</feature>
<dbReference type="EMBL" id="CAVMBE010000025">
    <property type="protein sequence ID" value="CAK4012353.1"/>
    <property type="molecule type" value="Genomic_DNA"/>
</dbReference>
<evidence type="ECO:0000313" key="2">
    <source>
        <dbReference type="EMBL" id="CAK4012353.1"/>
    </source>
</evidence>
<feature type="compositionally biased region" description="Polar residues" evidence="1">
    <location>
        <begin position="422"/>
        <end position="445"/>
    </location>
</feature>
<evidence type="ECO:0000313" key="3">
    <source>
        <dbReference type="Proteomes" id="UP001296104"/>
    </source>
</evidence>